<feature type="domain" description="Sporulation stage II protein D amidase enhancer LytB N-terminal" evidence="1">
    <location>
        <begin position="116"/>
        <end position="207"/>
    </location>
</feature>
<dbReference type="InterPro" id="IPR013486">
    <property type="entry name" value="SpoIID/LytB"/>
</dbReference>
<comment type="caution">
    <text evidence="2">The sequence shown here is derived from an EMBL/GenBank/DDBJ whole genome shotgun (WGS) entry which is preliminary data.</text>
</comment>
<evidence type="ECO:0000313" key="2">
    <source>
        <dbReference type="EMBL" id="HGV97616.1"/>
    </source>
</evidence>
<dbReference type="PANTHER" id="PTHR30032:SF4">
    <property type="entry name" value="AMIDASE ENHANCER"/>
    <property type="match status" value="1"/>
</dbReference>
<evidence type="ECO:0000259" key="1">
    <source>
        <dbReference type="Pfam" id="PF08486"/>
    </source>
</evidence>
<dbReference type="InterPro" id="IPR051922">
    <property type="entry name" value="Bact_Sporulation_Assoc"/>
</dbReference>
<sequence length="394" mass="44777">MSKVPAGILEGEPLPEDGKEHQKMAKSIRLYILFSCTFINCIPYVTRPIKVYPIRVAIVCDADSVVVSGTKNGLAIENYIFTRNSTFPVYVQAKNGIVTVNQRPYRGNLEIKKIGEKIWVINVVDIEEYLKGVVPWEIGKINRNLIEAAKAQAVAARTYTFAHLNRYEELGFDLYATAKDQVYAGTLAEDKLINEAIMKTRGIILTYEGRPIEAKYHSTCGGNTADFSDVWPGNPPPYLRSVVCGFCNESPHFRWKLEITKGEFFNRLRRNLSRINITIPEGEMIRQIAFIRNPKSKRIIEAKIITTDREYKIPSYHLRQTFGSEEDPDGMLKSTYFTMSAKGDTIIIEGRGYGHGVGMCQSGAIGMAKRGKNYKEILRHYYPKTRLTLFRYSK</sequence>
<gene>
    <name evidence="2" type="ORF">ENV60_04905</name>
</gene>
<dbReference type="EMBL" id="DTGZ01000092">
    <property type="protein sequence ID" value="HGV97616.1"/>
    <property type="molecule type" value="Genomic_DNA"/>
</dbReference>
<dbReference type="Pfam" id="PF08486">
    <property type="entry name" value="SpoIID"/>
    <property type="match status" value="1"/>
</dbReference>
<dbReference type="InterPro" id="IPR013693">
    <property type="entry name" value="SpoIID/LytB_N"/>
</dbReference>
<reference evidence="2" key="1">
    <citation type="journal article" date="2020" name="mSystems">
        <title>Genome- and Community-Level Interaction Insights into Carbon Utilization and Element Cycling Functions of Hydrothermarchaeota in Hydrothermal Sediment.</title>
        <authorList>
            <person name="Zhou Z."/>
            <person name="Liu Y."/>
            <person name="Xu W."/>
            <person name="Pan J."/>
            <person name="Luo Z.H."/>
            <person name="Li M."/>
        </authorList>
    </citation>
    <scope>NUCLEOTIDE SEQUENCE [LARGE SCALE GENOMIC DNA]</scope>
    <source>
        <strain evidence="2">SpSt-774</strain>
    </source>
</reference>
<name>A0A7C4XKC1_UNCW3</name>
<dbReference type="GO" id="GO:0030288">
    <property type="term" value="C:outer membrane-bounded periplasmic space"/>
    <property type="evidence" value="ECO:0007669"/>
    <property type="project" value="TreeGrafter"/>
</dbReference>
<proteinExistence type="predicted"/>
<accession>A0A7C4XKC1</accession>
<dbReference type="NCBIfam" id="TIGR02669">
    <property type="entry name" value="SpoIID_LytB"/>
    <property type="match status" value="1"/>
</dbReference>
<dbReference type="PANTHER" id="PTHR30032">
    <property type="entry name" value="N-ACETYLMURAMOYL-L-ALANINE AMIDASE-RELATED"/>
    <property type="match status" value="1"/>
</dbReference>
<dbReference type="AlphaFoldDB" id="A0A7C4XKC1"/>
<organism evidence="2">
    <name type="scientific">candidate division WOR-3 bacterium</name>
    <dbReference type="NCBI Taxonomy" id="2052148"/>
    <lineage>
        <taxon>Bacteria</taxon>
        <taxon>Bacteria division WOR-3</taxon>
    </lineage>
</organism>
<dbReference type="GO" id="GO:0030435">
    <property type="term" value="P:sporulation resulting in formation of a cellular spore"/>
    <property type="evidence" value="ECO:0007669"/>
    <property type="project" value="InterPro"/>
</dbReference>
<protein>
    <submittedName>
        <fullName evidence="2">SpoIID/LytB domain-containing protein</fullName>
    </submittedName>
</protein>